<dbReference type="Proteomes" id="UP000032427">
    <property type="component" value="Chromosome 2"/>
</dbReference>
<dbReference type="KEGG" id="awd:AWOD_II_0715"/>
<gene>
    <name evidence="1" type="ORF">AWOD_II_0715</name>
</gene>
<name>A0A090IAA7_9GAMM</name>
<dbReference type="STRING" id="80852.AWOD_II_0715"/>
<dbReference type="Pfam" id="PF10987">
    <property type="entry name" value="DUF2806"/>
    <property type="match status" value="1"/>
</dbReference>
<dbReference type="OrthoDB" id="886161at2"/>
<evidence type="ECO:0000313" key="2">
    <source>
        <dbReference type="Proteomes" id="UP000032427"/>
    </source>
</evidence>
<dbReference type="EMBL" id="LN554847">
    <property type="protein sequence ID" value="CED57347.1"/>
    <property type="molecule type" value="Genomic_DNA"/>
</dbReference>
<sequence length="331" mass="36560">MENESEVIDEAVTDVVADMAFGGGLPAPVRKNLFKAFGRLCTAAVDYPVACLEGKAAEKRAESEARVNLLKSSSQKIAEQLEVSPEYARVASEKYSRKIIQEQINVDDISKIALSELESEKAFESNSDSIISDDWLNSFEKEAATKSSEEMKLLFGKVLANEIRNPSSFSIRTIKLLSQLDNEAASLFVKFCSVTVSLRSGSYLIDGRVVSLSGNAAQNSLSKYGLSFDNLNILFEYGLIVSDYNCYCGYEHAIAQNNNVAATLYHQNKHYGLVPIDSTKKINELKLSGVALSKAGKELLSIVDIEPNDLYFKDLTSYFLNKNLKLVEIKI</sequence>
<organism evidence="1 2">
    <name type="scientific">Aliivibrio wodanis</name>
    <dbReference type="NCBI Taxonomy" id="80852"/>
    <lineage>
        <taxon>Bacteria</taxon>
        <taxon>Pseudomonadati</taxon>
        <taxon>Pseudomonadota</taxon>
        <taxon>Gammaproteobacteria</taxon>
        <taxon>Vibrionales</taxon>
        <taxon>Vibrionaceae</taxon>
        <taxon>Aliivibrio</taxon>
    </lineage>
</organism>
<dbReference type="HOGENOM" id="CLU_838467_0_0_6"/>
<reference evidence="2" key="1">
    <citation type="submission" date="2014-09" db="EMBL/GenBank/DDBJ databases">
        <authorList>
            <person name="Hjerde E."/>
        </authorList>
    </citation>
    <scope>NUCLEOTIDE SEQUENCE [LARGE SCALE GENOMIC DNA]</scope>
    <source>
        <strain evidence="2">06/09/139</strain>
    </source>
</reference>
<dbReference type="InterPro" id="IPR021254">
    <property type="entry name" value="DUF2806"/>
</dbReference>
<keyword evidence="2" id="KW-1185">Reference proteome</keyword>
<protein>
    <submittedName>
        <fullName evidence="1">Putative transcriptional regulator</fullName>
    </submittedName>
</protein>
<dbReference type="PATRIC" id="fig|80852.17.peg.3495"/>
<accession>A0A090IAA7</accession>
<proteinExistence type="predicted"/>
<dbReference type="AlphaFoldDB" id="A0A090IAA7"/>
<dbReference type="GeneID" id="28542964"/>
<evidence type="ECO:0000313" key="1">
    <source>
        <dbReference type="EMBL" id="CED57347.1"/>
    </source>
</evidence>